<feature type="compositionally biased region" description="Low complexity" evidence="1">
    <location>
        <begin position="78"/>
        <end position="91"/>
    </location>
</feature>
<gene>
    <name evidence="2" type="ORF">Ahy_A10g050326</name>
</gene>
<proteinExistence type="predicted"/>
<feature type="region of interest" description="Disordered" evidence="1">
    <location>
        <begin position="24"/>
        <end position="102"/>
    </location>
</feature>
<keyword evidence="3" id="KW-1185">Reference proteome</keyword>
<comment type="caution">
    <text evidence="2">The sequence shown here is derived from an EMBL/GenBank/DDBJ whole genome shotgun (WGS) entry which is preliminary data.</text>
</comment>
<evidence type="ECO:0000256" key="1">
    <source>
        <dbReference type="SAM" id="MobiDB-lite"/>
    </source>
</evidence>
<evidence type="ECO:0000313" key="3">
    <source>
        <dbReference type="Proteomes" id="UP000289738"/>
    </source>
</evidence>
<dbReference type="Proteomes" id="UP000289738">
    <property type="component" value="Chromosome A10"/>
</dbReference>
<evidence type="ECO:0000313" key="2">
    <source>
        <dbReference type="EMBL" id="RYR35194.1"/>
    </source>
</evidence>
<protein>
    <submittedName>
        <fullName evidence="2">Uncharacterized protein</fullName>
    </submittedName>
</protein>
<accession>A0A445B969</accession>
<reference evidence="2 3" key="1">
    <citation type="submission" date="2019-01" db="EMBL/GenBank/DDBJ databases">
        <title>Sequencing of cultivated peanut Arachis hypogaea provides insights into genome evolution and oil improvement.</title>
        <authorList>
            <person name="Chen X."/>
        </authorList>
    </citation>
    <scope>NUCLEOTIDE SEQUENCE [LARGE SCALE GENOMIC DNA]</scope>
    <source>
        <strain evidence="3">cv. Fuhuasheng</strain>
        <tissue evidence="2">Leaves</tissue>
    </source>
</reference>
<name>A0A445B969_ARAHY</name>
<dbReference type="AlphaFoldDB" id="A0A445B969"/>
<organism evidence="2 3">
    <name type="scientific">Arachis hypogaea</name>
    <name type="common">Peanut</name>
    <dbReference type="NCBI Taxonomy" id="3818"/>
    <lineage>
        <taxon>Eukaryota</taxon>
        <taxon>Viridiplantae</taxon>
        <taxon>Streptophyta</taxon>
        <taxon>Embryophyta</taxon>
        <taxon>Tracheophyta</taxon>
        <taxon>Spermatophyta</taxon>
        <taxon>Magnoliopsida</taxon>
        <taxon>eudicotyledons</taxon>
        <taxon>Gunneridae</taxon>
        <taxon>Pentapetalae</taxon>
        <taxon>rosids</taxon>
        <taxon>fabids</taxon>
        <taxon>Fabales</taxon>
        <taxon>Fabaceae</taxon>
        <taxon>Papilionoideae</taxon>
        <taxon>50 kb inversion clade</taxon>
        <taxon>dalbergioids sensu lato</taxon>
        <taxon>Dalbergieae</taxon>
        <taxon>Pterocarpus clade</taxon>
        <taxon>Arachis</taxon>
    </lineage>
</organism>
<sequence>MIHQKNCAKRTADEEEAAAAEAIADNGGDATPVPQPQTKIQLELSQPPLSETGDSQQVSPTPVRPLKFPPKKELSKATKSTSRSSNPSASTLLVVTHQLALN</sequence>
<dbReference type="EMBL" id="SDMP01000010">
    <property type="protein sequence ID" value="RYR35194.1"/>
    <property type="molecule type" value="Genomic_DNA"/>
</dbReference>
<feature type="compositionally biased region" description="Polar residues" evidence="1">
    <location>
        <begin position="36"/>
        <end position="60"/>
    </location>
</feature>